<evidence type="ECO:0000259" key="1">
    <source>
        <dbReference type="PROSITE" id="PS50801"/>
    </source>
</evidence>
<dbReference type="PANTHER" id="PTHR33495">
    <property type="entry name" value="ANTI-SIGMA FACTOR ANTAGONIST TM_1081-RELATED-RELATED"/>
    <property type="match status" value="1"/>
</dbReference>
<dbReference type="InterPro" id="IPR036513">
    <property type="entry name" value="STAS_dom_sf"/>
</dbReference>
<dbReference type="GO" id="GO:0043856">
    <property type="term" value="F:anti-sigma factor antagonist activity"/>
    <property type="evidence" value="ECO:0007669"/>
    <property type="project" value="TreeGrafter"/>
</dbReference>
<dbReference type="PANTHER" id="PTHR33495:SF2">
    <property type="entry name" value="ANTI-SIGMA FACTOR ANTAGONIST TM_1081-RELATED"/>
    <property type="match status" value="1"/>
</dbReference>
<organism evidence="2 3">
    <name type="scientific">Cryptosporangium aurantiacum</name>
    <dbReference type="NCBI Taxonomy" id="134849"/>
    <lineage>
        <taxon>Bacteria</taxon>
        <taxon>Bacillati</taxon>
        <taxon>Actinomycetota</taxon>
        <taxon>Actinomycetes</taxon>
        <taxon>Cryptosporangiales</taxon>
        <taxon>Cryptosporangiaceae</taxon>
        <taxon>Cryptosporangium</taxon>
    </lineage>
</organism>
<dbReference type="Pfam" id="PF13466">
    <property type="entry name" value="STAS_2"/>
    <property type="match status" value="1"/>
</dbReference>
<protein>
    <submittedName>
        <fullName evidence="2">Anti-anti-sigma factor</fullName>
    </submittedName>
</protein>
<accession>A0A1M7PRE8</accession>
<dbReference type="InterPro" id="IPR002645">
    <property type="entry name" value="STAS_dom"/>
</dbReference>
<dbReference type="Gene3D" id="3.30.750.24">
    <property type="entry name" value="STAS domain"/>
    <property type="match status" value="1"/>
</dbReference>
<dbReference type="CDD" id="cd07043">
    <property type="entry name" value="STAS_anti-anti-sigma_factors"/>
    <property type="match status" value="1"/>
</dbReference>
<dbReference type="SUPFAM" id="SSF52091">
    <property type="entry name" value="SpoIIaa-like"/>
    <property type="match status" value="1"/>
</dbReference>
<dbReference type="AlphaFoldDB" id="A0A1M7PRE8"/>
<dbReference type="RefSeq" id="WP_073256784.1">
    <property type="nucleotide sequence ID" value="NZ_FRCS01000003.1"/>
</dbReference>
<proteinExistence type="predicted"/>
<dbReference type="InterPro" id="IPR058548">
    <property type="entry name" value="MlaB-like_STAS"/>
</dbReference>
<feature type="domain" description="STAS" evidence="1">
    <location>
        <begin position="23"/>
        <end position="109"/>
    </location>
</feature>
<name>A0A1M7PRE8_9ACTN</name>
<evidence type="ECO:0000313" key="2">
    <source>
        <dbReference type="EMBL" id="SHN19902.1"/>
    </source>
</evidence>
<gene>
    <name evidence="2" type="ORF">SAMN05443668_103607</name>
</gene>
<dbReference type="OrthoDB" id="3297400at2"/>
<dbReference type="PROSITE" id="PS50801">
    <property type="entry name" value="STAS"/>
    <property type="match status" value="1"/>
</dbReference>
<sequence length="109" mass="11922">MIGQEFTHSVRRHSDGETVTATLTGDWDALVDGSLVAELDAVLDEGYRNIIIDAAALTFCDSSCLGQLVGLHRRTGERGGWLRVVAPPFAVRRPMELTGLDQVIEITDR</sequence>
<keyword evidence="3" id="KW-1185">Reference proteome</keyword>
<dbReference type="STRING" id="134849.SAMN05443668_103607"/>
<reference evidence="2 3" key="1">
    <citation type="submission" date="2016-11" db="EMBL/GenBank/DDBJ databases">
        <authorList>
            <person name="Jaros S."/>
            <person name="Januszkiewicz K."/>
            <person name="Wedrychowicz H."/>
        </authorList>
    </citation>
    <scope>NUCLEOTIDE SEQUENCE [LARGE SCALE GENOMIC DNA]</scope>
    <source>
        <strain evidence="2 3">DSM 46144</strain>
    </source>
</reference>
<dbReference type="Proteomes" id="UP000184440">
    <property type="component" value="Unassembled WGS sequence"/>
</dbReference>
<dbReference type="EMBL" id="FRCS01000003">
    <property type="protein sequence ID" value="SHN19902.1"/>
    <property type="molecule type" value="Genomic_DNA"/>
</dbReference>
<evidence type="ECO:0000313" key="3">
    <source>
        <dbReference type="Proteomes" id="UP000184440"/>
    </source>
</evidence>